<proteinExistence type="predicted"/>
<reference evidence="2" key="1">
    <citation type="submission" date="2020-05" db="EMBL/GenBank/DDBJ databases">
        <title>WGS assembly of Panicum virgatum.</title>
        <authorList>
            <person name="Lovell J.T."/>
            <person name="Jenkins J."/>
            <person name="Shu S."/>
            <person name="Juenger T.E."/>
            <person name="Schmutz J."/>
        </authorList>
    </citation>
    <scope>NUCLEOTIDE SEQUENCE</scope>
    <source>
        <strain evidence="2">AP13</strain>
    </source>
</reference>
<comment type="caution">
    <text evidence="2">The sequence shown here is derived from an EMBL/GenBank/DDBJ whole genome shotgun (WGS) entry which is preliminary data.</text>
</comment>
<feature type="compositionally biased region" description="Low complexity" evidence="1">
    <location>
        <begin position="36"/>
        <end position="54"/>
    </location>
</feature>
<protein>
    <submittedName>
        <fullName evidence="2">Uncharacterized protein</fullName>
    </submittedName>
</protein>
<accession>A0A8T0NKE6</accession>
<evidence type="ECO:0000256" key="1">
    <source>
        <dbReference type="SAM" id="MobiDB-lite"/>
    </source>
</evidence>
<organism evidence="2 3">
    <name type="scientific">Panicum virgatum</name>
    <name type="common">Blackwell switchgrass</name>
    <dbReference type="NCBI Taxonomy" id="38727"/>
    <lineage>
        <taxon>Eukaryota</taxon>
        <taxon>Viridiplantae</taxon>
        <taxon>Streptophyta</taxon>
        <taxon>Embryophyta</taxon>
        <taxon>Tracheophyta</taxon>
        <taxon>Spermatophyta</taxon>
        <taxon>Magnoliopsida</taxon>
        <taxon>Liliopsida</taxon>
        <taxon>Poales</taxon>
        <taxon>Poaceae</taxon>
        <taxon>PACMAD clade</taxon>
        <taxon>Panicoideae</taxon>
        <taxon>Panicodae</taxon>
        <taxon>Paniceae</taxon>
        <taxon>Panicinae</taxon>
        <taxon>Panicum</taxon>
        <taxon>Panicum sect. Hiantes</taxon>
    </lineage>
</organism>
<keyword evidence="3" id="KW-1185">Reference proteome</keyword>
<sequence length="116" mass="12473">MGSSRCRWGSRRGWPRGLRAVGCEDLIEPGRPEPSAPASLAAAGSSRRPSSPRCRACRRSSFGATQEDLGPAAELEGGGTPAAGDGRQRRGRQRKWKERDERLTGGAHGGNRLHRV</sequence>
<evidence type="ECO:0000313" key="3">
    <source>
        <dbReference type="Proteomes" id="UP000823388"/>
    </source>
</evidence>
<dbReference type="EMBL" id="CM029053">
    <property type="protein sequence ID" value="KAG2547586.1"/>
    <property type="molecule type" value="Genomic_DNA"/>
</dbReference>
<dbReference type="Proteomes" id="UP000823388">
    <property type="component" value="Chromosome 9K"/>
</dbReference>
<name>A0A8T0NKE6_PANVG</name>
<feature type="region of interest" description="Disordered" evidence="1">
    <location>
        <begin position="28"/>
        <end position="116"/>
    </location>
</feature>
<evidence type="ECO:0000313" key="2">
    <source>
        <dbReference type="EMBL" id="KAG2547586.1"/>
    </source>
</evidence>
<gene>
    <name evidence="2" type="ORF">PVAP13_9KG111820</name>
</gene>
<dbReference type="AlphaFoldDB" id="A0A8T0NKE6"/>